<reference evidence="6 7" key="1">
    <citation type="journal article" date="2022" name="Nat. Genet.">
        <title>Improved pea reference genome and pan-genome highlight genomic features and evolutionary characteristics.</title>
        <authorList>
            <person name="Yang T."/>
            <person name="Liu R."/>
            <person name="Luo Y."/>
            <person name="Hu S."/>
            <person name="Wang D."/>
            <person name="Wang C."/>
            <person name="Pandey M.K."/>
            <person name="Ge S."/>
            <person name="Xu Q."/>
            <person name="Li N."/>
            <person name="Li G."/>
            <person name="Huang Y."/>
            <person name="Saxena R.K."/>
            <person name="Ji Y."/>
            <person name="Li M."/>
            <person name="Yan X."/>
            <person name="He Y."/>
            <person name="Liu Y."/>
            <person name="Wang X."/>
            <person name="Xiang C."/>
            <person name="Varshney R.K."/>
            <person name="Ding H."/>
            <person name="Gao S."/>
            <person name="Zong X."/>
        </authorList>
    </citation>
    <scope>NUCLEOTIDE SEQUENCE [LARGE SCALE GENOMIC DNA]</scope>
    <source>
        <strain evidence="6 7">cv. Zhongwan 6</strain>
    </source>
</reference>
<protein>
    <recommendedName>
        <fullName evidence="5">Histone-binding protein RBBP4-like N-terminal domain-containing protein</fullName>
    </recommendedName>
</protein>
<dbReference type="InterPro" id="IPR013083">
    <property type="entry name" value="Znf_RING/FYVE/PHD"/>
</dbReference>
<name>A0A9D5AII5_PEA</name>
<evidence type="ECO:0000259" key="5">
    <source>
        <dbReference type="Pfam" id="PF12265"/>
    </source>
</evidence>
<dbReference type="PANTHER" id="PTHR37393">
    <property type="entry name" value="AT-RICH INTERACTIVE DOMAIN-CONTAINING PROTEIN 1A-LIKE"/>
    <property type="match status" value="1"/>
</dbReference>
<feature type="region of interest" description="Disordered" evidence="4">
    <location>
        <begin position="242"/>
        <end position="306"/>
    </location>
</feature>
<evidence type="ECO:0000313" key="7">
    <source>
        <dbReference type="Proteomes" id="UP001058974"/>
    </source>
</evidence>
<dbReference type="InterPro" id="IPR015943">
    <property type="entry name" value="WD40/YVTN_repeat-like_dom_sf"/>
</dbReference>
<evidence type="ECO:0000256" key="1">
    <source>
        <dbReference type="ARBA" id="ARBA00009341"/>
    </source>
</evidence>
<gene>
    <name evidence="6" type="ORF">KIW84_055366</name>
</gene>
<dbReference type="PANTHER" id="PTHR37393:SF1">
    <property type="entry name" value="AT-RICH INTERACTIVE DOMAIN-CONTAINING PROTEIN 1A-LIKE"/>
    <property type="match status" value="1"/>
</dbReference>
<organism evidence="6 7">
    <name type="scientific">Pisum sativum</name>
    <name type="common">Garden pea</name>
    <name type="synonym">Lathyrus oleraceus</name>
    <dbReference type="NCBI Taxonomy" id="3888"/>
    <lineage>
        <taxon>Eukaryota</taxon>
        <taxon>Viridiplantae</taxon>
        <taxon>Streptophyta</taxon>
        <taxon>Embryophyta</taxon>
        <taxon>Tracheophyta</taxon>
        <taxon>Spermatophyta</taxon>
        <taxon>Magnoliopsida</taxon>
        <taxon>eudicotyledons</taxon>
        <taxon>Gunneridae</taxon>
        <taxon>Pentapetalae</taxon>
        <taxon>rosids</taxon>
        <taxon>fabids</taxon>
        <taxon>Fabales</taxon>
        <taxon>Fabaceae</taxon>
        <taxon>Papilionoideae</taxon>
        <taxon>50 kb inversion clade</taxon>
        <taxon>NPAAA clade</taxon>
        <taxon>Hologalegina</taxon>
        <taxon>IRL clade</taxon>
        <taxon>Fabeae</taxon>
        <taxon>Lathyrus</taxon>
    </lineage>
</organism>
<feature type="compositionally biased region" description="Low complexity" evidence="4">
    <location>
        <begin position="242"/>
        <end position="301"/>
    </location>
</feature>
<keyword evidence="7" id="KW-1185">Reference proteome</keyword>
<keyword evidence="3" id="KW-0677">Repeat</keyword>
<dbReference type="Proteomes" id="UP001058974">
    <property type="component" value="Chromosome 5"/>
</dbReference>
<dbReference type="InterPro" id="IPR022052">
    <property type="entry name" value="Histone-bd_RBBP4-like_N"/>
</dbReference>
<dbReference type="Gramene" id="Psat05G0536600-T1">
    <property type="protein sequence ID" value="KAI5409883.1"/>
    <property type="gene ID" value="KIW84_055366"/>
</dbReference>
<evidence type="ECO:0000256" key="4">
    <source>
        <dbReference type="SAM" id="MobiDB-lite"/>
    </source>
</evidence>
<keyword evidence="2" id="KW-0853">WD repeat</keyword>
<evidence type="ECO:0000256" key="3">
    <source>
        <dbReference type="ARBA" id="ARBA00022737"/>
    </source>
</evidence>
<accession>A0A9D5AII5</accession>
<comment type="similarity">
    <text evidence="1">Belongs to the WD repeat RBAP46/RBAP48/MSI1 family.</text>
</comment>
<dbReference type="Gene3D" id="2.130.10.10">
    <property type="entry name" value="YVTN repeat-like/Quinoprotein amine dehydrogenase"/>
    <property type="match status" value="1"/>
</dbReference>
<evidence type="ECO:0000256" key="2">
    <source>
        <dbReference type="ARBA" id="ARBA00022574"/>
    </source>
</evidence>
<evidence type="ECO:0000313" key="6">
    <source>
        <dbReference type="EMBL" id="KAI5409883.1"/>
    </source>
</evidence>
<dbReference type="Gene3D" id="3.30.40.10">
    <property type="entry name" value="Zinc/RING finger domain, C3HC4 (zinc finger)"/>
    <property type="match status" value="1"/>
</dbReference>
<dbReference type="EMBL" id="JAMSHJ010000005">
    <property type="protein sequence ID" value="KAI5409883.1"/>
    <property type="molecule type" value="Genomic_DNA"/>
</dbReference>
<dbReference type="AlphaFoldDB" id="A0A9D5AII5"/>
<dbReference type="Pfam" id="PF12265">
    <property type="entry name" value="CAF1C_H4-bd"/>
    <property type="match status" value="1"/>
</dbReference>
<sequence>MQSQCTHLYCKPGLTYVVSTTRACPYDGYLVTEADSKPLVETNKALAETIEKIVVHCLYHRSGCSWQGTLFECTSHCSGCTFGNSPVVCNRCGIQIVHNQVQEHAQTCSGVQGQVQQGGIAQDPSTIGASAVASTDQNQVAAPVAATASQPVTSQSVVATSATGHVSNQPPNLASQTQALGQAAVQPKQINGLCPATATTTESTNSLPAAATDYEAYVISDATTTTVEPSATKPCERLSQSVMQTSSVMQPSTMQSILSSLQQNQQSNNVQQSTQSRLQQHSQIISQQHQQNSIPQQQQEHQASEDEKYTQWKSLVPVLYDGLANHNLVWPSLSCRWGPQLEQATYKNQQRLYPSEQTDGSVPNTLVIVNCEVVKTRVAAAEHIPQFNEEARSPFVKKYKTIIHPGEVNKIRELPQNYKIVATHTGSPNVLIWDVESRPNRHAVLEATNSPPGFFFQHAGHRDKGPTVPVASVSTTMYKIVRRKTYQYKLRDSKVNELRKLSECLTEDYRAHQNLEERKQLQEEATQWEIQSRHLQVILDQKEEFVQDILNGPSLSLLHNLVRDAQYWTDRHARLAEFASQSLEDILGLLKKAYADMLPHNTPKTIFHFVSVCRVVMERIKYDLHASASK</sequence>
<dbReference type="SUPFAM" id="SSF49599">
    <property type="entry name" value="TRAF domain-like"/>
    <property type="match status" value="1"/>
</dbReference>
<feature type="domain" description="Histone-binding protein RBBP4-like N-terminal" evidence="5">
    <location>
        <begin position="307"/>
        <end position="373"/>
    </location>
</feature>
<comment type="caution">
    <text evidence="6">The sequence shown here is derived from an EMBL/GenBank/DDBJ whole genome shotgun (WGS) entry which is preliminary data.</text>
</comment>
<proteinExistence type="inferred from homology"/>